<evidence type="ECO:0000313" key="2">
    <source>
        <dbReference type="EMBL" id="MCG2613242.1"/>
    </source>
</evidence>
<organism evidence="2 3">
    <name type="scientific">Terrimonas ginsenosidimutans</name>
    <dbReference type="NCBI Taxonomy" id="2908004"/>
    <lineage>
        <taxon>Bacteria</taxon>
        <taxon>Pseudomonadati</taxon>
        <taxon>Bacteroidota</taxon>
        <taxon>Chitinophagia</taxon>
        <taxon>Chitinophagales</taxon>
        <taxon>Chitinophagaceae</taxon>
        <taxon>Terrimonas</taxon>
    </lineage>
</organism>
<comment type="caution">
    <text evidence="2">The sequence shown here is derived from an EMBL/GenBank/DDBJ whole genome shotgun (WGS) entry which is preliminary data.</text>
</comment>
<dbReference type="RefSeq" id="WP_237868471.1">
    <property type="nucleotide sequence ID" value="NZ_JAKLTR010000002.1"/>
</dbReference>
<dbReference type="Proteomes" id="UP001165367">
    <property type="component" value="Unassembled WGS sequence"/>
</dbReference>
<sequence length="203" mass="22093">MIKRAMSVALCMAVIATSCNKDKDDDTTTYQVNEDNSVAEWTGRSTPTTNKGFIGVSKTAIKVRNGNIVGGSFIMPVSSLQVTSAPPPGPPVLLNHLKTADFFNLVLHPNAGFEFKKIETFTGNEPALPGSNFRITGDFTLIGSTREISFPAKVTFAGDSLHVESTFKIDRTKWGMTYHADPIHGNDQIFPEVDIHLKLHAGK</sequence>
<dbReference type="InterPro" id="IPR007372">
    <property type="entry name" value="Lipid/polyisoprenoid-bd_YceI"/>
</dbReference>
<name>A0ABS9KLN7_9BACT</name>
<dbReference type="Pfam" id="PF04264">
    <property type="entry name" value="YceI"/>
    <property type="match status" value="1"/>
</dbReference>
<dbReference type="InterPro" id="IPR036761">
    <property type="entry name" value="TTHA0802/YceI-like_sf"/>
</dbReference>
<keyword evidence="3" id="KW-1185">Reference proteome</keyword>
<protein>
    <submittedName>
        <fullName evidence="2">YceI family protein</fullName>
    </submittedName>
</protein>
<dbReference type="SMART" id="SM00867">
    <property type="entry name" value="YceI"/>
    <property type="match status" value="1"/>
</dbReference>
<evidence type="ECO:0000313" key="3">
    <source>
        <dbReference type="Proteomes" id="UP001165367"/>
    </source>
</evidence>
<accession>A0ABS9KLN7</accession>
<reference evidence="2" key="1">
    <citation type="submission" date="2022-01" db="EMBL/GenBank/DDBJ databases">
        <authorList>
            <person name="Jo J.-H."/>
            <person name="Im W.-T."/>
        </authorList>
    </citation>
    <scope>NUCLEOTIDE SEQUENCE</scope>
    <source>
        <strain evidence="2">NA20</strain>
    </source>
</reference>
<gene>
    <name evidence="2" type="ORF">LZZ85_03085</name>
</gene>
<dbReference type="PANTHER" id="PTHR34406">
    <property type="entry name" value="PROTEIN YCEI"/>
    <property type="match status" value="1"/>
</dbReference>
<dbReference type="Gene3D" id="2.40.128.110">
    <property type="entry name" value="Lipid/polyisoprenoid-binding, YceI-like"/>
    <property type="match status" value="1"/>
</dbReference>
<feature type="domain" description="Lipid/polyisoprenoid-binding YceI-like" evidence="1">
    <location>
        <begin position="29"/>
        <end position="202"/>
    </location>
</feature>
<dbReference type="SUPFAM" id="SSF101874">
    <property type="entry name" value="YceI-like"/>
    <property type="match status" value="1"/>
</dbReference>
<dbReference type="PROSITE" id="PS51257">
    <property type="entry name" value="PROKAR_LIPOPROTEIN"/>
    <property type="match status" value="1"/>
</dbReference>
<dbReference type="PANTHER" id="PTHR34406:SF1">
    <property type="entry name" value="PROTEIN YCEI"/>
    <property type="match status" value="1"/>
</dbReference>
<proteinExistence type="predicted"/>
<dbReference type="EMBL" id="JAKLTR010000002">
    <property type="protein sequence ID" value="MCG2613242.1"/>
    <property type="molecule type" value="Genomic_DNA"/>
</dbReference>
<evidence type="ECO:0000259" key="1">
    <source>
        <dbReference type="SMART" id="SM00867"/>
    </source>
</evidence>